<dbReference type="InterPro" id="IPR036300">
    <property type="entry name" value="MIR_dom_sf"/>
</dbReference>
<dbReference type="EMBL" id="JABAYA010000081">
    <property type="protein sequence ID" value="KAF7726244.1"/>
    <property type="molecule type" value="Genomic_DNA"/>
</dbReference>
<dbReference type="Pfam" id="PF02815">
    <property type="entry name" value="MIR"/>
    <property type="match status" value="1"/>
</dbReference>
<accession>A0A8H7BMW5</accession>
<keyword evidence="1" id="KW-0677">Repeat</keyword>
<dbReference type="OrthoDB" id="292747at2759"/>
<evidence type="ECO:0000256" key="2">
    <source>
        <dbReference type="SAM" id="MobiDB-lite"/>
    </source>
</evidence>
<keyword evidence="3" id="KW-0812">Transmembrane</keyword>
<proteinExistence type="predicted"/>
<evidence type="ECO:0000256" key="1">
    <source>
        <dbReference type="ARBA" id="ARBA00022737"/>
    </source>
</evidence>
<feature type="transmembrane region" description="Helical" evidence="3">
    <location>
        <begin position="528"/>
        <end position="545"/>
    </location>
</feature>
<name>A0A8H7BMW5_9FUNG</name>
<keyword evidence="3" id="KW-0472">Membrane</keyword>
<evidence type="ECO:0000313" key="5">
    <source>
        <dbReference type="EMBL" id="KAF7726244.1"/>
    </source>
</evidence>
<feature type="compositionally biased region" description="Acidic residues" evidence="2">
    <location>
        <begin position="723"/>
        <end position="752"/>
    </location>
</feature>
<sequence>MMFSLRYRRLSSKSETSLLYYNAKEEEESYDAKMKKPAMLATQRYRPEALGLVSMTILSLIIRESELEIAKQVNWYLKGQFFISPYPPLASLIYAKLAKAAGYLGTEQFLYSLEHVYYLCVILLFIGWGIPGQQLPWQQGLCFWESVFNVVYDCYRYLSRFGRQCKMARYYHDNRGVDLRNKRCVENAMRKTHWCAYGSKIVLRHLGTSGGFLHSHKAQYESGSTQQMVSLYPYEDFNNVWIVQKPLDLWNGSEPVELVRNNDQIRLEHYPSTRRLHSHDHRPPMSNKPEHHEVTAYGDRYIEDPHDFWWLRVANEDGKLDPEDRSPLQALNSRIRLLHVRGCYLMSHNMPLPPPGELQQEVTCMTAAKASLSTWVIESAFHEFMTDEEDVFYDPPTTTEKLREIHKLMWNYPSSIYDRLAPKPSLDKLYQPSRDNLMLKPFGYFLHRQCQRFWDDLTGRSVHMVFNPWAQLLMVSTSIAYMLYLCIETVLNKRHIKFPEWMTFDQGIQWVGYDIVAVRDLYRQSFEFLAVSSATQVIVLHFFPAHAWKMADVLHSAYYYGIGLTAVAIEAATFRLKRSWRLMAYGGILLVGLISFVRLIPLSFGSRTWSMADCERANFFNMDCQRFPKRPVTDNQTLLTVYVEMPGKTHPFKYQAGGEAQADHHVALLKHATFQLEARKVSGSARFHRALSTPAITNPEIAAWQEEVISAAVERERKLAEEGAGESEEDEEEDDEEEEEYEYEEGETEADGVTDMQN</sequence>
<evidence type="ECO:0000256" key="3">
    <source>
        <dbReference type="SAM" id="Phobius"/>
    </source>
</evidence>
<feature type="region of interest" description="Disordered" evidence="2">
    <location>
        <begin position="715"/>
        <end position="758"/>
    </location>
</feature>
<feature type="transmembrane region" description="Helical" evidence="3">
    <location>
        <begin position="557"/>
        <end position="576"/>
    </location>
</feature>
<dbReference type="SUPFAM" id="SSF82109">
    <property type="entry name" value="MIR domain"/>
    <property type="match status" value="1"/>
</dbReference>
<feature type="domain" description="MIR" evidence="4">
    <location>
        <begin position="256"/>
        <end position="314"/>
    </location>
</feature>
<evidence type="ECO:0000313" key="6">
    <source>
        <dbReference type="Proteomes" id="UP000605846"/>
    </source>
</evidence>
<protein>
    <recommendedName>
        <fullName evidence="4">MIR domain-containing protein</fullName>
    </recommendedName>
</protein>
<dbReference type="PANTHER" id="PTHR10050">
    <property type="entry name" value="DOLICHYL-PHOSPHATE-MANNOSE--PROTEIN MANNOSYLTRANSFERASE"/>
    <property type="match status" value="1"/>
</dbReference>
<keyword evidence="3" id="KW-1133">Transmembrane helix</keyword>
<evidence type="ECO:0000259" key="4">
    <source>
        <dbReference type="PROSITE" id="PS50919"/>
    </source>
</evidence>
<feature type="transmembrane region" description="Helical" evidence="3">
    <location>
        <begin position="109"/>
        <end position="130"/>
    </location>
</feature>
<dbReference type="SMART" id="SM00472">
    <property type="entry name" value="MIR"/>
    <property type="match status" value="3"/>
</dbReference>
<dbReference type="PANTHER" id="PTHR10050:SF46">
    <property type="entry name" value="PROTEIN O-MANNOSYL-TRANSFERASE 2"/>
    <property type="match status" value="1"/>
</dbReference>
<dbReference type="InterPro" id="IPR016093">
    <property type="entry name" value="MIR_motif"/>
</dbReference>
<dbReference type="AlphaFoldDB" id="A0A8H7BMW5"/>
<feature type="transmembrane region" description="Helical" evidence="3">
    <location>
        <begin position="583"/>
        <end position="604"/>
    </location>
</feature>
<feature type="domain" description="MIR" evidence="4">
    <location>
        <begin position="192"/>
        <end position="246"/>
    </location>
</feature>
<organism evidence="5 6">
    <name type="scientific">Apophysomyces ossiformis</name>
    <dbReference type="NCBI Taxonomy" id="679940"/>
    <lineage>
        <taxon>Eukaryota</taxon>
        <taxon>Fungi</taxon>
        <taxon>Fungi incertae sedis</taxon>
        <taxon>Mucoromycota</taxon>
        <taxon>Mucoromycotina</taxon>
        <taxon>Mucoromycetes</taxon>
        <taxon>Mucorales</taxon>
        <taxon>Mucorineae</taxon>
        <taxon>Mucoraceae</taxon>
        <taxon>Apophysomyces</taxon>
    </lineage>
</organism>
<dbReference type="Proteomes" id="UP000605846">
    <property type="component" value="Unassembled WGS sequence"/>
</dbReference>
<reference evidence="5" key="1">
    <citation type="submission" date="2020-01" db="EMBL/GenBank/DDBJ databases">
        <title>Genome Sequencing of Three Apophysomyces-Like Fungal Strains Confirms a Novel Fungal Genus in the Mucoromycota with divergent Burkholderia-like Endosymbiotic Bacteria.</title>
        <authorList>
            <person name="Stajich J.E."/>
            <person name="Macias A.M."/>
            <person name="Carter-House D."/>
            <person name="Lovett B."/>
            <person name="Kasson L.R."/>
            <person name="Berry K."/>
            <person name="Grigoriev I."/>
            <person name="Chang Y."/>
            <person name="Spatafora J."/>
            <person name="Kasson M.T."/>
        </authorList>
    </citation>
    <scope>NUCLEOTIDE SEQUENCE</scope>
    <source>
        <strain evidence="5">NRRL A-21654</strain>
    </source>
</reference>
<feature type="transmembrane region" description="Helical" evidence="3">
    <location>
        <begin position="469"/>
        <end position="487"/>
    </location>
</feature>
<keyword evidence="6" id="KW-1185">Reference proteome</keyword>
<comment type="caution">
    <text evidence="5">The sequence shown here is derived from an EMBL/GenBank/DDBJ whole genome shotgun (WGS) entry which is preliminary data.</text>
</comment>
<gene>
    <name evidence="5" type="ORF">EC973_008954</name>
</gene>
<dbReference type="PROSITE" id="PS50919">
    <property type="entry name" value="MIR"/>
    <property type="match status" value="2"/>
</dbReference>
<dbReference type="InterPro" id="IPR027005">
    <property type="entry name" value="PMT-like"/>
</dbReference>
<dbReference type="Gene3D" id="2.80.10.50">
    <property type="match status" value="1"/>
</dbReference>